<feature type="signal peptide" evidence="1">
    <location>
        <begin position="1"/>
        <end position="19"/>
    </location>
</feature>
<keyword evidence="3" id="KW-1185">Reference proteome</keyword>
<dbReference type="Proteomes" id="UP000591131">
    <property type="component" value="Unassembled WGS sequence"/>
</dbReference>
<keyword evidence="1" id="KW-0732">Signal</keyword>
<dbReference type="AlphaFoldDB" id="A0A7J6MXM7"/>
<evidence type="ECO:0000313" key="3">
    <source>
        <dbReference type="Proteomes" id="UP000591131"/>
    </source>
</evidence>
<accession>A0A7J6MXM7</accession>
<proteinExistence type="predicted"/>
<dbReference type="EMBL" id="JAAPAO010000035">
    <property type="protein sequence ID" value="KAF4676389.1"/>
    <property type="molecule type" value="Genomic_DNA"/>
</dbReference>
<reference evidence="2 3" key="1">
    <citation type="submission" date="2020-04" db="EMBL/GenBank/DDBJ databases">
        <title>Perkinsus chesapeaki whole genome sequence.</title>
        <authorList>
            <person name="Bogema D.R."/>
        </authorList>
    </citation>
    <scope>NUCLEOTIDE SEQUENCE [LARGE SCALE GENOMIC DNA]</scope>
    <source>
        <strain evidence="2">ATCC PRA-425</strain>
    </source>
</reference>
<protein>
    <submittedName>
        <fullName evidence="2">AP-3 complex subunit beta</fullName>
    </submittedName>
</protein>
<comment type="caution">
    <text evidence="2">The sequence shown here is derived from an EMBL/GenBank/DDBJ whole genome shotgun (WGS) entry which is preliminary data.</text>
</comment>
<dbReference type="OrthoDB" id="433055at2759"/>
<sequence length="441" mass="45116">MTNSICLALAMLSLSAALGAVPKAKEQTLVTSDSQSSGSHHPPIVDTTSFNVTDTSLMSSDNVGVLANLFAANGTLSGCATKAISIISSASVKAKETAVVVGAAVKGAGERLRPVMTEVGSRAGDLWTSASPVVQSVMSGVGFAGELLVKEVYPVCRDVTVAMGTGAVSGMQRVAAPGKDAAVVVIGEVSKTVLRAGSAVGFSAQYWWYSAILPSLLNLQSLTDDVVLSVTTLCNKFGPPVLAGVTQLGEKAGDAGTRILVSCAPRILDAIAALGAGMIELYTRLPPVSAGLDAVAQKAVEAGEWVKAQLPLACSARTLNSVMTSPLDGKWARVLATSSNCTAVGAAIRQWRAAWHPDAHLNGRGNIDSRLANCTVLDIQAGFQSASAVADQIKAVACGEVKVETATAVGNTRAILRQIGVAIGAPLVGLAAAKLLRWTTR</sequence>
<name>A0A7J6MXM7_PERCH</name>
<evidence type="ECO:0000256" key="1">
    <source>
        <dbReference type="SAM" id="SignalP"/>
    </source>
</evidence>
<organism evidence="2 3">
    <name type="scientific">Perkinsus chesapeaki</name>
    <name type="common">Clam parasite</name>
    <name type="synonym">Perkinsus andrewsi</name>
    <dbReference type="NCBI Taxonomy" id="330153"/>
    <lineage>
        <taxon>Eukaryota</taxon>
        <taxon>Sar</taxon>
        <taxon>Alveolata</taxon>
        <taxon>Perkinsozoa</taxon>
        <taxon>Perkinsea</taxon>
        <taxon>Perkinsida</taxon>
        <taxon>Perkinsidae</taxon>
        <taxon>Perkinsus</taxon>
    </lineage>
</organism>
<evidence type="ECO:0000313" key="2">
    <source>
        <dbReference type="EMBL" id="KAF4676389.1"/>
    </source>
</evidence>
<gene>
    <name evidence="2" type="primary">APL6_2</name>
    <name evidence="2" type="ORF">FOL47_006303</name>
</gene>
<feature type="chain" id="PRO_5029533043" evidence="1">
    <location>
        <begin position="20"/>
        <end position="441"/>
    </location>
</feature>